<dbReference type="AlphaFoldDB" id="A0A0G0U839"/>
<evidence type="ECO:0000313" key="3">
    <source>
        <dbReference type="EMBL" id="KKR83436.1"/>
    </source>
</evidence>
<reference evidence="3 4" key="1">
    <citation type="journal article" date="2015" name="Nature">
        <title>rRNA introns, odd ribosomes, and small enigmatic genomes across a large radiation of phyla.</title>
        <authorList>
            <person name="Brown C.T."/>
            <person name="Hug L.A."/>
            <person name="Thomas B.C."/>
            <person name="Sharon I."/>
            <person name="Castelle C.J."/>
            <person name="Singh A."/>
            <person name="Wilkins M.J."/>
            <person name="Williams K.H."/>
            <person name="Banfield J.F."/>
        </authorList>
    </citation>
    <scope>NUCLEOTIDE SEQUENCE [LARGE SCALE GENOMIC DNA]</scope>
</reference>
<keyword evidence="2" id="KW-0472">Membrane</keyword>
<gene>
    <name evidence="3" type="ORF">UU29_C0005G0017</name>
</gene>
<accession>A0A0G0U839</accession>
<keyword evidence="2" id="KW-1133">Transmembrane helix</keyword>
<feature type="compositionally biased region" description="Polar residues" evidence="1">
    <location>
        <begin position="49"/>
        <end position="68"/>
    </location>
</feature>
<proteinExistence type="predicted"/>
<organism evidence="3 4">
    <name type="scientific">Candidatus Daviesbacteria bacterium GW2011_GWA2_40_9</name>
    <dbReference type="NCBI Taxonomy" id="1618424"/>
    <lineage>
        <taxon>Bacteria</taxon>
        <taxon>Candidatus Daviesiibacteriota</taxon>
    </lineage>
</organism>
<evidence type="ECO:0000256" key="1">
    <source>
        <dbReference type="SAM" id="MobiDB-lite"/>
    </source>
</evidence>
<evidence type="ECO:0000256" key="2">
    <source>
        <dbReference type="SAM" id="Phobius"/>
    </source>
</evidence>
<dbReference type="Proteomes" id="UP000034601">
    <property type="component" value="Unassembled WGS sequence"/>
</dbReference>
<feature type="region of interest" description="Disordered" evidence="1">
    <location>
        <begin position="45"/>
        <end position="68"/>
    </location>
</feature>
<comment type="caution">
    <text evidence="3">The sequence shown here is derived from an EMBL/GenBank/DDBJ whole genome shotgun (WGS) entry which is preliminary data.</text>
</comment>
<evidence type="ECO:0000313" key="4">
    <source>
        <dbReference type="Proteomes" id="UP000034601"/>
    </source>
</evidence>
<name>A0A0G0U839_9BACT</name>
<sequence length="203" mass="21330">MDPKTRSIIIGAVSLIVLAAIIGGIFFFGRISRDNVDVTGPNGIDSLPQIGTSPTPASGVTTSPETGTVDTKNYQADGVVVKYPASWGLLTCSTNSNFELDPVSSADVKGVVCGYALKPVTFLIVNRLNCPGEVVTLGSHPVTKFKSLTNGATTYRWCVSVGNKNLDITHRVSPSGSRATSTTDFSAQVEQIIKDLQVAPVVS</sequence>
<keyword evidence="2" id="KW-0812">Transmembrane</keyword>
<feature type="transmembrane region" description="Helical" evidence="2">
    <location>
        <begin position="7"/>
        <end position="29"/>
    </location>
</feature>
<protein>
    <submittedName>
        <fullName evidence="3">Uncharacterized protein</fullName>
    </submittedName>
</protein>
<dbReference type="EMBL" id="LCAB01000005">
    <property type="protein sequence ID" value="KKR83436.1"/>
    <property type="molecule type" value="Genomic_DNA"/>
</dbReference>